<dbReference type="GO" id="GO:0016887">
    <property type="term" value="F:ATP hydrolysis activity"/>
    <property type="evidence" value="ECO:0007669"/>
    <property type="project" value="InterPro"/>
</dbReference>
<evidence type="ECO:0000259" key="5">
    <source>
        <dbReference type="Pfam" id="PF13476"/>
    </source>
</evidence>
<dbReference type="RefSeq" id="WP_169064615.1">
    <property type="nucleotide sequence ID" value="NZ_FOWQ01000010.1"/>
</dbReference>
<organism evidence="6 7">
    <name type="scientific">Geodermatophilus dictyosporus</name>
    <dbReference type="NCBI Taxonomy" id="1523247"/>
    <lineage>
        <taxon>Bacteria</taxon>
        <taxon>Bacillati</taxon>
        <taxon>Actinomycetota</taxon>
        <taxon>Actinomycetes</taxon>
        <taxon>Geodermatophilales</taxon>
        <taxon>Geodermatophilaceae</taxon>
        <taxon>Geodermatophilus</taxon>
    </lineage>
</organism>
<dbReference type="GO" id="GO:0006302">
    <property type="term" value="P:double-strand break repair"/>
    <property type="evidence" value="ECO:0007669"/>
    <property type="project" value="InterPro"/>
</dbReference>
<feature type="domain" description="Rad50/SbcC-type AAA" evidence="5">
    <location>
        <begin position="5"/>
        <end position="226"/>
    </location>
</feature>
<evidence type="ECO:0000256" key="1">
    <source>
        <dbReference type="ARBA" id="ARBA00006930"/>
    </source>
</evidence>
<evidence type="ECO:0000313" key="7">
    <source>
        <dbReference type="Proteomes" id="UP000198857"/>
    </source>
</evidence>
<dbReference type="EMBL" id="FOWQ01000010">
    <property type="protein sequence ID" value="SFP89553.1"/>
    <property type="molecule type" value="Genomic_DNA"/>
</dbReference>
<proteinExistence type="inferred from homology"/>
<keyword evidence="7" id="KW-1185">Reference proteome</keyword>
<feature type="coiled-coil region" evidence="4">
    <location>
        <begin position="368"/>
        <end position="445"/>
    </location>
</feature>
<dbReference type="AlphaFoldDB" id="A0A1I5U2P2"/>
<dbReference type="SUPFAM" id="SSF52540">
    <property type="entry name" value="P-loop containing nucleoside triphosphate hydrolases"/>
    <property type="match status" value="1"/>
</dbReference>
<name>A0A1I5U2P2_9ACTN</name>
<reference evidence="7" key="1">
    <citation type="submission" date="2016-10" db="EMBL/GenBank/DDBJ databases">
        <authorList>
            <person name="Varghese N."/>
            <person name="Submissions S."/>
        </authorList>
    </citation>
    <scope>NUCLEOTIDE SEQUENCE [LARGE SCALE GENOMIC DNA]</scope>
    <source>
        <strain evidence="7">DSM 44208</strain>
    </source>
</reference>
<evidence type="ECO:0000256" key="4">
    <source>
        <dbReference type="SAM" id="Coils"/>
    </source>
</evidence>
<protein>
    <recommendedName>
        <fullName evidence="3">Nuclease SbcCD subunit C</fullName>
    </recommendedName>
</protein>
<dbReference type="Proteomes" id="UP000198857">
    <property type="component" value="Unassembled WGS sequence"/>
</dbReference>
<dbReference type="STRING" id="1523247.SAMN05660464_0034"/>
<evidence type="ECO:0000256" key="3">
    <source>
        <dbReference type="ARBA" id="ARBA00013368"/>
    </source>
</evidence>
<dbReference type="Gene3D" id="3.40.50.300">
    <property type="entry name" value="P-loop containing nucleotide triphosphate hydrolases"/>
    <property type="match status" value="2"/>
</dbReference>
<accession>A0A1I5U2P2</accession>
<evidence type="ECO:0000256" key="2">
    <source>
        <dbReference type="ARBA" id="ARBA00011322"/>
    </source>
</evidence>
<gene>
    <name evidence="6" type="ORF">SAMN05660464_0034</name>
</gene>
<dbReference type="InterPro" id="IPR038729">
    <property type="entry name" value="Rad50/SbcC_AAA"/>
</dbReference>
<dbReference type="PANTHER" id="PTHR32114">
    <property type="entry name" value="ABC TRANSPORTER ABCH.3"/>
    <property type="match status" value="1"/>
</dbReference>
<evidence type="ECO:0000313" key="6">
    <source>
        <dbReference type="EMBL" id="SFP89553.1"/>
    </source>
</evidence>
<dbReference type="PANTHER" id="PTHR32114:SF2">
    <property type="entry name" value="ABC TRANSPORTER ABCH.3"/>
    <property type="match status" value="1"/>
</dbReference>
<dbReference type="Pfam" id="PF13476">
    <property type="entry name" value="AAA_23"/>
    <property type="match status" value="1"/>
</dbReference>
<comment type="similarity">
    <text evidence="1">Belongs to the SMC family. SbcC subfamily.</text>
</comment>
<dbReference type="InterPro" id="IPR027417">
    <property type="entry name" value="P-loop_NTPase"/>
</dbReference>
<keyword evidence="4" id="KW-0175">Coiled coil</keyword>
<comment type="subunit">
    <text evidence="2">Heterodimer of SbcC and SbcD.</text>
</comment>
<sequence>MRLHEITLKNFRQFAGEQRLPLTSDGLRPVSLVFGGNGAGKTTLLNAFTWALYGTVSEDVEEQQRMVSDGVWRQTPIGLSVELSVELLFDHDGLRYRLLRTADVRKESDDQRQPTGVLHLWQTLHDGSTEVVNAPQERVLSILPMGVSRFFFFNGERIEKLVQKGAYSEVQEDIKVLLDLEQVERALQHLPRVDRRLSADLKRHGGDRANEIQTAIEALQDQEGATREELSVIERDLALLMEEREQVTDLLRQNASVAPLQRERDTVAQELEEARSARRTAEAQRSTIIATRGFIAFTGRLSGTTIAMAEKLYERGALPAPLKREFVDQLLEQQACICGTSLADHSPARHAVQDWRQRAGLQAVETAWQRLHGQLDQLDKARDQLQEDLQQVAGRMVVESDRVERLEARKSELDRQLKDSRLEEVQELESKRLGLEAQIASKQQRLGLLQATLESIAKQLGQKETERTRAAVTDELATKARSRSELVQAVRRALNEILTIRADDMRRRLDRKLKDVFASISFKPYVPQLSERFELSLTQMVDGVELPVPKSTGENQILSLSFVAAVSELAREIRKGRRAEGESSEDAGAYPIVMDAAFGSLDENYQREVSRALAEMAPQLVVFVSKSQGMGHVVENLLPHVSHLGVIVTHTSQPDVGETIELEGMTYPYIMSGVEMNRAELKVIR</sequence>